<accession>A6K6Z3</accession>
<feature type="transmembrane region" description="Helical" evidence="1">
    <location>
        <begin position="26"/>
        <end position="45"/>
    </location>
</feature>
<protein>
    <submittedName>
        <fullName evidence="2">RCG63374</fullName>
    </submittedName>
</protein>
<reference evidence="3" key="1">
    <citation type="submission" date="2005-09" db="EMBL/GenBank/DDBJ databases">
        <authorList>
            <person name="Mural R.J."/>
            <person name="Li P.W."/>
            <person name="Adams M.D."/>
            <person name="Amanatides P.G."/>
            <person name="Baden-Tillson H."/>
            <person name="Barnstead M."/>
            <person name="Chin S.H."/>
            <person name="Dew I."/>
            <person name="Evans C.A."/>
            <person name="Ferriera S."/>
            <person name="Flanigan M."/>
            <person name="Fosler C."/>
            <person name="Glodek A."/>
            <person name="Gu Z."/>
            <person name="Holt R.A."/>
            <person name="Jennings D."/>
            <person name="Kraft C.L."/>
            <person name="Lu F."/>
            <person name="Nguyen T."/>
            <person name="Nusskern D.R."/>
            <person name="Pfannkoch C.M."/>
            <person name="Sitter C."/>
            <person name="Sutton G.G."/>
            <person name="Venter J.C."/>
            <person name="Wang Z."/>
            <person name="Woodage T."/>
            <person name="Zheng X.H."/>
            <person name="Zhong F."/>
        </authorList>
    </citation>
    <scope>NUCLEOTIDE SEQUENCE [LARGE SCALE GENOMIC DNA]</scope>
    <source>
        <strain>BN</strain>
        <strain evidence="3">Sprague-Dawley</strain>
    </source>
</reference>
<keyword evidence="1" id="KW-0472">Membrane</keyword>
<gene>
    <name evidence="2" type="ORF">rCG_63374</name>
</gene>
<evidence type="ECO:0000313" key="2">
    <source>
        <dbReference type="EMBL" id="EDL99712.1"/>
    </source>
</evidence>
<name>A6K6Z3_RAT</name>
<dbReference type="EMBL" id="CH474025">
    <property type="protein sequence ID" value="EDL99712.1"/>
    <property type="molecule type" value="Genomic_DNA"/>
</dbReference>
<dbReference type="Proteomes" id="UP000234681">
    <property type="component" value="Chromosome 20"/>
</dbReference>
<organism evidence="2 3">
    <name type="scientific">Rattus norvegicus</name>
    <name type="common">Rat</name>
    <dbReference type="NCBI Taxonomy" id="10116"/>
    <lineage>
        <taxon>Eukaryota</taxon>
        <taxon>Metazoa</taxon>
        <taxon>Chordata</taxon>
        <taxon>Craniata</taxon>
        <taxon>Vertebrata</taxon>
        <taxon>Euteleostomi</taxon>
        <taxon>Mammalia</taxon>
        <taxon>Eutheria</taxon>
        <taxon>Euarchontoglires</taxon>
        <taxon>Glires</taxon>
        <taxon>Rodentia</taxon>
        <taxon>Myomorpha</taxon>
        <taxon>Muroidea</taxon>
        <taxon>Muridae</taxon>
        <taxon>Murinae</taxon>
        <taxon>Rattus</taxon>
    </lineage>
</organism>
<keyword evidence="1" id="KW-0812">Transmembrane</keyword>
<keyword evidence="1" id="KW-1133">Transmembrane helix</keyword>
<sequence>MVGSTLLLTRRQLDCQTGPWSDKSQWHWLVSLFVFLYLCHFEVLFCDVQLKPVDFFSTLRYL</sequence>
<proteinExistence type="predicted"/>
<evidence type="ECO:0000256" key="1">
    <source>
        <dbReference type="SAM" id="Phobius"/>
    </source>
</evidence>
<dbReference type="AlphaFoldDB" id="A6K6Z3"/>
<evidence type="ECO:0000313" key="3">
    <source>
        <dbReference type="Proteomes" id="UP000234681"/>
    </source>
</evidence>